<proteinExistence type="predicted"/>
<sequence length="75" mass="8696">MTISPRKAIILIIAVIICFGIYFFGYQRGRQQRIDEACKKTLAEPTDVLSHPDWTKNDLENLIFAQKECLKKLLK</sequence>
<accession>A0A2M8L3S0</accession>
<dbReference type="EMBL" id="PFEK01000031">
    <property type="protein sequence ID" value="PJE67569.1"/>
    <property type="molecule type" value="Genomic_DNA"/>
</dbReference>
<feature type="transmembrane region" description="Helical" evidence="1">
    <location>
        <begin position="6"/>
        <end position="24"/>
    </location>
</feature>
<reference evidence="3" key="1">
    <citation type="submission" date="2017-09" db="EMBL/GenBank/DDBJ databases">
        <title>Depth-based differentiation of microbial function through sediment-hosted aquifers and enrichment of novel symbionts in the deep terrestrial subsurface.</title>
        <authorList>
            <person name="Probst A.J."/>
            <person name="Ladd B."/>
            <person name="Jarett J.K."/>
            <person name="Geller-Mcgrath D.E."/>
            <person name="Sieber C.M.K."/>
            <person name="Emerson J.B."/>
            <person name="Anantharaman K."/>
            <person name="Thomas B.C."/>
            <person name="Malmstrom R."/>
            <person name="Stieglmeier M."/>
            <person name="Klingl A."/>
            <person name="Woyke T."/>
            <person name="Ryan C.M."/>
            <person name="Banfield J.F."/>
        </authorList>
    </citation>
    <scope>NUCLEOTIDE SEQUENCE [LARGE SCALE GENOMIC DNA]</scope>
</reference>
<dbReference type="AlphaFoldDB" id="A0A2M8L3S0"/>
<dbReference type="Proteomes" id="UP000231474">
    <property type="component" value="Unassembled WGS sequence"/>
</dbReference>
<evidence type="ECO:0000313" key="2">
    <source>
        <dbReference type="EMBL" id="PJE67569.1"/>
    </source>
</evidence>
<name>A0A2M8L3S0_9BACT</name>
<organism evidence="2 3">
    <name type="scientific">Candidatus Shapirobacteria bacterium CG10_big_fil_rev_8_21_14_0_10_40_9</name>
    <dbReference type="NCBI Taxonomy" id="1974888"/>
    <lineage>
        <taxon>Bacteria</taxon>
        <taxon>Candidatus Shapironibacteriota</taxon>
    </lineage>
</organism>
<keyword evidence="1" id="KW-1133">Transmembrane helix</keyword>
<evidence type="ECO:0000313" key="3">
    <source>
        <dbReference type="Proteomes" id="UP000231474"/>
    </source>
</evidence>
<evidence type="ECO:0000256" key="1">
    <source>
        <dbReference type="SAM" id="Phobius"/>
    </source>
</evidence>
<keyword evidence="1" id="KW-0472">Membrane</keyword>
<keyword evidence="1" id="KW-0812">Transmembrane</keyword>
<comment type="caution">
    <text evidence="2">The sequence shown here is derived from an EMBL/GenBank/DDBJ whole genome shotgun (WGS) entry which is preliminary data.</text>
</comment>
<gene>
    <name evidence="2" type="ORF">COU95_01625</name>
</gene>
<protein>
    <submittedName>
        <fullName evidence="2">Uncharacterized protein</fullName>
    </submittedName>
</protein>